<accession>A0A2L0EMX5</accession>
<evidence type="ECO:0000313" key="3">
    <source>
        <dbReference type="EMBL" id="AUX40648.1"/>
    </source>
</evidence>
<evidence type="ECO:0000256" key="1">
    <source>
        <dbReference type="SAM" id="MobiDB-lite"/>
    </source>
</evidence>
<dbReference type="Proteomes" id="UP000238348">
    <property type="component" value="Chromosome"/>
</dbReference>
<evidence type="ECO:0008006" key="5">
    <source>
        <dbReference type="Google" id="ProtNLM"/>
    </source>
</evidence>
<feature type="signal peptide" evidence="2">
    <location>
        <begin position="1"/>
        <end position="30"/>
    </location>
</feature>
<feature type="chain" id="PRO_5014694663" description="Peptidase S1 domain-containing protein" evidence="2">
    <location>
        <begin position="31"/>
        <end position="795"/>
    </location>
</feature>
<name>A0A2L0EMX5_SORCE</name>
<dbReference type="EMBL" id="CP012673">
    <property type="protein sequence ID" value="AUX40648.1"/>
    <property type="molecule type" value="Genomic_DNA"/>
</dbReference>
<evidence type="ECO:0000256" key="2">
    <source>
        <dbReference type="SAM" id="SignalP"/>
    </source>
</evidence>
<feature type="region of interest" description="Disordered" evidence="1">
    <location>
        <begin position="36"/>
        <end position="81"/>
    </location>
</feature>
<protein>
    <recommendedName>
        <fullName evidence="5">Peptidase S1 domain-containing protein</fullName>
    </recommendedName>
</protein>
<dbReference type="Pfam" id="PF13365">
    <property type="entry name" value="Trypsin_2"/>
    <property type="match status" value="1"/>
</dbReference>
<dbReference type="SUPFAM" id="SSF50494">
    <property type="entry name" value="Trypsin-like serine proteases"/>
    <property type="match status" value="1"/>
</dbReference>
<keyword evidence="2" id="KW-0732">Signal</keyword>
<proteinExistence type="predicted"/>
<gene>
    <name evidence="3" type="ORF">SOCE26_020490</name>
</gene>
<dbReference type="InterPro" id="IPR018114">
    <property type="entry name" value="TRYPSIN_HIS"/>
</dbReference>
<dbReference type="GO" id="GO:0006508">
    <property type="term" value="P:proteolysis"/>
    <property type="evidence" value="ECO:0007669"/>
    <property type="project" value="InterPro"/>
</dbReference>
<dbReference type="Gene3D" id="2.40.10.10">
    <property type="entry name" value="Trypsin-like serine proteases"/>
    <property type="match status" value="1"/>
</dbReference>
<reference evidence="3 4" key="1">
    <citation type="submission" date="2015-09" db="EMBL/GenBank/DDBJ databases">
        <title>Sorangium comparison.</title>
        <authorList>
            <person name="Zaburannyi N."/>
            <person name="Bunk B."/>
            <person name="Overmann J."/>
            <person name="Mueller R."/>
        </authorList>
    </citation>
    <scope>NUCLEOTIDE SEQUENCE [LARGE SCALE GENOMIC DNA]</scope>
    <source>
        <strain evidence="3 4">So ce26</strain>
    </source>
</reference>
<dbReference type="GO" id="GO:0004252">
    <property type="term" value="F:serine-type endopeptidase activity"/>
    <property type="evidence" value="ECO:0007669"/>
    <property type="project" value="InterPro"/>
</dbReference>
<evidence type="ECO:0000313" key="4">
    <source>
        <dbReference type="Proteomes" id="UP000238348"/>
    </source>
</evidence>
<organism evidence="3 4">
    <name type="scientific">Sorangium cellulosum</name>
    <name type="common">Polyangium cellulosum</name>
    <dbReference type="NCBI Taxonomy" id="56"/>
    <lineage>
        <taxon>Bacteria</taxon>
        <taxon>Pseudomonadati</taxon>
        <taxon>Myxococcota</taxon>
        <taxon>Polyangia</taxon>
        <taxon>Polyangiales</taxon>
        <taxon>Polyangiaceae</taxon>
        <taxon>Sorangium</taxon>
    </lineage>
</organism>
<sequence length="795" mass="84252">MHMEHRTRTYRHRGMAMASLLGMATLTAFACSDAPGPAPVQPGSGGSAPPPLTTAAPLPTSETPPEGAGAPPAEAELVSGQDPANTYLRAIGSLGRSTRCTGSFIKTSENADAPAYVLTAGHCAKNPYEVSMYFGVGVDELPESTLSFYFNFFSDVPEAEQVRAEGLRIAYVTMKGADVALIELDHTIGELQALGIEPLPLAGAAPAAGAPIELAGVPVEHDGGAYAQQYVRRARCAEGDRRPDVVEHTWYWHDMHVNECQGMGPGASGGPALDQLGRVFGVFNSHFTTLQPLDTCYVNYPCEVGDGQPERGVEGASYVVDATTVAACFDAEGRFDLTSAGCTLAPGLTASLPEPPSRIDTPTQGDPPEPSTWGVSLSPASHTHYRYKVGPVQSVDCRSAEGYSDPIGIEDDRIATLAVPAEEGLYAMCILTGSVDAYGATWQPTEHPTVIVKKVREVDEVASGPDAIDVTTEQVFDIAHRAVEIYQGHAAAHDARFLVNYGTAFNTLIDIQADRDWQINLGVTLRKQGLTPPDIVAFITCHEMGHALGGFPFKRGPAQTAQVEGLATGQYGTVSSAEGQSDYFASKECLPRVWAADLEVNAMFRATVSEYAKTRCDAAWEDVDAQNLCYRIAAVAEGFGIWRRGSDPGESTIPVPRLDTPSTIEVPGTNADNPPGQCRVDTIFQGALCGTKFRGTDIPGLIPPYEQVLTLSPEVEAAAAPDSCTEGPGSRPRCWFAPNATAADCTGIPPTGKCDVVDGQSAQVFCDDENGIQVTICEPGAPCTVDEDGWAFCTP</sequence>
<dbReference type="PROSITE" id="PS51257">
    <property type="entry name" value="PROKAR_LIPOPROTEIN"/>
    <property type="match status" value="1"/>
</dbReference>
<dbReference type="InterPro" id="IPR009003">
    <property type="entry name" value="Peptidase_S1_PA"/>
</dbReference>
<dbReference type="AlphaFoldDB" id="A0A2L0EMX5"/>
<feature type="compositionally biased region" description="Low complexity" evidence="1">
    <location>
        <begin position="53"/>
        <end position="76"/>
    </location>
</feature>
<feature type="region of interest" description="Disordered" evidence="1">
    <location>
        <begin position="348"/>
        <end position="373"/>
    </location>
</feature>
<dbReference type="InterPro" id="IPR043504">
    <property type="entry name" value="Peptidase_S1_PA_chymotrypsin"/>
</dbReference>
<dbReference type="PROSITE" id="PS00134">
    <property type="entry name" value="TRYPSIN_HIS"/>
    <property type="match status" value="1"/>
</dbReference>